<comment type="caution">
    <text evidence="6">The sequence shown here is derived from an EMBL/GenBank/DDBJ whole genome shotgun (WGS) entry which is preliminary data.</text>
</comment>
<dbReference type="Gene3D" id="2.20.130.20">
    <property type="match status" value="1"/>
</dbReference>
<dbReference type="Pfam" id="PF07677">
    <property type="entry name" value="A2M_recep"/>
    <property type="match status" value="1"/>
</dbReference>
<dbReference type="PANTHER" id="PTHR11412">
    <property type="entry name" value="MACROGLOBULIN / COMPLEMENT"/>
    <property type="match status" value="1"/>
</dbReference>
<dbReference type="SUPFAM" id="SSF48239">
    <property type="entry name" value="Terpenoid cyclases/Protein prenyltransferases"/>
    <property type="match status" value="1"/>
</dbReference>
<evidence type="ECO:0000313" key="6">
    <source>
        <dbReference type="EMBL" id="KAK8756776.1"/>
    </source>
</evidence>
<reference evidence="6 7" key="1">
    <citation type="journal article" date="2023" name="Arcadia Sci">
        <title>De novo assembly of a long-read Amblyomma americanum tick genome.</title>
        <authorList>
            <person name="Chou S."/>
            <person name="Poskanzer K.E."/>
            <person name="Rollins M."/>
            <person name="Thuy-Boun P.S."/>
        </authorList>
    </citation>
    <scope>NUCLEOTIDE SEQUENCE [LARGE SCALE GENOMIC DNA]</scope>
    <source>
        <strain evidence="6">F_SG_1</strain>
        <tissue evidence="6">Salivary glands</tissue>
    </source>
</reference>
<dbReference type="InterPro" id="IPR036595">
    <property type="entry name" value="A-macroglobulin_rcpt-bd_sf"/>
</dbReference>
<dbReference type="InterPro" id="IPR018081">
    <property type="entry name" value="Anaphylatoxin_comp_syst"/>
</dbReference>
<evidence type="ECO:0000256" key="3">
    <source>
        <dbReference type="ARBA" id="ARBA00023157"/>
    </source>
</evidence>
<evidence type="ECO:0000313" key="7">
    <source>
        <dbReference type="Proteomes" id="UP001321473"/>
    </source>
</evidence>
<dbReference type="SUPFAM" id="SSF50242">
    <property type="entry name" value="TIMP-like"/>
    <property type="match status" value="1"/>
</dbReference>
<keyword evidence="7" id="KW-1185">Reference proteome</keyword>
<evidence type="ECO:0000259" key="5">
    <source>
        <dbReference type="PROSITE" id="PS01178"/>
    </source>
</evidence>
<dbReference type="SMART" id="SM01361">
    <property type="entry name" value="A2M_recep"/>
    <property type="match status" value="1"/>
</dbReference>
<dbReference type="InterPro" id="IPR018933">
    <property type="entry name" value="Netrin_module_non-TIMP"/>
</dbReference>
<keyword evidence="2" id="KW-0964">Secreted</keyword>
<proteinExistence type="predicted"/>
<dbReference type="Pfam" id="PF07703">
    <property type="entry name" value="A2M_BRD"/>
    <property type="match status" value="1"/>
</dbReference>
<dbReference type="Gene3D" id="2.60.40.1930">
    <property type="match status" value="1"/>
</dbReference>
<dbReference type="Proteomes" id="UP001321473">
    <property type="component" value="Unassembled WGS sequence"/>
</dbReference>
<sequence length="1209" mass="133689">MEAAKIATEGGVLDPKVAFVVTPEMTPSFRLVVVAFVDNDLVTDAVYVNAVPTCTTDSHFTLTWKSPQAVLEPGSTETLLLKGTEGTRVGLLGVDQAVYLLRRKDLLTRKKVFQSMEAKDMGNGQDAGRKAVETLANAGVVLLTSQASYAAPVVERQRGKREIKLDIVKEYENETLRDCCSRGMQPDQLLRSCSEREEALLSYLDAGVALYTRECVAAFGKCCIHVEDNQAVGRSSAEEADVLGMSNFKDLEGEERRNFRETWIFNQLTLREHGEASLEVTVPDSITTWEVSAVGVAPSGGICVLDPLEIPVFKKLFVEVNLPYSVIQKEQIDIPATVYNYDHKDLKVRVAMLGTKDVCSGAKEGKRSSVRTLTVPAGQGRTVVFPVVPLAAGEREIRVAAYSDGSAIDSVKVMLRVEPPGFSRNESFNLILDPQNTQKRPARNAASPTHGYRESFAPGGKQFVVIKRPDRSPKEVIPGSERCEINIVGDEMGAALEASVKNPGDLLKRMPKNCGEQIMIYLAPTLYAYEYLKTASRISPEDERIALRYIRRGYQMNLNYRKSDGSFAVWSNYNSSLWLTAFVVRTLCKARKYILIDEKVVTSGLGYILTQQKQDGSFHDIFNLIHGDLLGGVNGTVPLTAYTLLTLQECDREGVQVAGLTESFAKATGFIEGQLNPNTSPYVLSLAAYALSLGKSPAKNDTLRRLGGIFQRGNEGGLYVSAGSEPLSVEATSYALMALLNAGESRDDITAMVQWLNLQMNPSGSLRSSQDTVVALQALSKYALYARDADIDLTCEVTLSGDRNFNRTLRIKRDNAQQRNRIEIPDSNDKIFVNVKGTGRATMYFVTSYESPVGADLLCKFDLKINFTQQKVNVSKALEGKGSFKEIYSMEVCARSLEKKLKGMAILDVGLLTGFNPVLADLDKLVADKRVDSYELSQRSVVFYLSTIPSNASVCVEFGLQQAFAVGKLQSGSVKAYAYYDPDISCRKFYSPDSTSPMLKSNCSDDNEGHSEVCRCLEGGCPPQEVEEMFMKKKGGAVMKTLDCREYMRYHACDKVDFVWLGTPLNGSHKDGFITVPFFINKILKPGIESQQDLLNKTRVVKARENCESFKLTEGSRYIIMGKDAKYKEKDPRFGDEQYVYVIDSDSVVIPVEAAKKPSRTEGGGRNRPGTKPSEKRPSQKPEDQKCDFGKLIAWFINEFSDESKRCNT</sequence>
<dbReference type="InterPro" id="IPR008993">
    <property type="entry name" value="TIMP-like_OB-fold"/>
</dbReference>
<evidence type="ECO:0000256" key="1">
    <source>
        <dbReference type="ARBA" id="ARBA00004613"/>
    </source>
</evidence>
<protein>
    <recommendedName>
        <fullName evidence="5">Anaphylatoxin-like domain-containing protein</fullName>
    </recommendedName>
</protein>
<dbReference type="EMBL" id="JARKHS020035915">
    <property type="protein sequence ID" value="KAK8756776.1"/>
    <property type="molecule type" value="Genomic_DNA"/>
</dbReference>
<dbReference type="Gene3D" id="2.60.120.1540">
    <property type="match status" value="1"/>
</dbReference>
<gene>
    <name evidence="6" type="ORF">V5799_000523</name>
</gene>
<dbReference type="PANTHER" id="PTHR11412:SF166">
    <property type="entry name" value="NTR DOMAIN-CONTAINING PROTEIN"/>
    <property type="match status" value="1"/>
</dbReference>
<dbReference type="InterPro" id="IPR011625">
    <property type="entry name" value="A2M_N_BRD"/>
</dbReference>
<dbReference type="Gene3D" id="2.60.40.690">
    <property type="entry name" value="Alpha-macroglobulin, receptor-binding domain"/>
    <property type="match status" value="1"/>
</dbReference>
<dbReference type="SUPFAM" id="SSF47686">
    <property type="entry name" value="Anaphylotoxins (complement system)"/>
    <property type="match status" value="1"/>
</dbReference>
<dbReference type="InterPro" id="IPR013783">
    <property type="entry name" value="Ig-like_fold"/>
</dbReference>
<dbReference type="SUPFAM" id="SSF49410">
    <property type="entry name" value="Alpha-macroglobulin receptor domain"/>
    <property type="match status" value="1"/>
</dbReference>
<dbReference type="SMART" id="SM01419">
    <property type="entry name" value="Thiol-ester_cl"/>
    <property type="match status" value="1"/>
</dbReference>
<dbReference type="Gene3D" id="2.40.50.120">
    <property type="match status" value="1"/>
</dbReference>
<dbReference type="Pfam" id="PF00207">
    <property type="entry name" value="A2M"/>
    <property type="match status" value="1"/>
</dbReference>
<dbReference type="Gene3D" id="1.20.91.20">
    <property type="entry name" value="Anaphylotoxins (complement system)"/>
    <property type="match status" value="1"/>
</dbReference>
<dbReference type="AlphaFoldDB" id="A0AAQ4D2T6"/>
<feature type="compositionally biased region" description="Basic and acidic residues" evidence="4">
    <location>
        <begin position="1173"/>
        <end position="1186"/>
    </location>
</feature>
<feature type="domain" description="Anaphylatoxin-like" evidence="5">
    <location>
        <begin position="179"/>
        <end position="223"/>
    </location>
</feature>
<feature type="compositionally biased region" description="Basic and acidic residues" evidence="4">
    <location>
        <begin position="1154"/>
        <end position="1165"/>
    </location>
</feature>
<dbReference type="FunFam" id="2.60.40.10:FF:000155">
    <property type="entry name" value="complement C3 isoform X1"/>
    <property type="match status" value="1"/>
</dbReference>
<evidence type="ECO:0000256" key="2">
    <source>
        <dbReference type="ARBA" id="ARBA00022525"/>
    </source>
</evidence>
<dbReference type="Gene3D" id="2.60.40.10">
    <property type="entry name" value="Immunoglobulins"/>
    <property type="match status" value="1"/>
</dbReference>
<feature type="region of interest" description="Disordered" evidence="4">
    <location>
        <begin position="1153"/>
        <end position="1186"/>
    </location>
</feature>
<dbReference type="InterPro" id="IPR050473">
    <property type="entry name" value="A2M/Complement_sys"/>
</dbReference>
<dbReference type="InterPro" id="IPR011626">
    <property type="entry name" value="Alpha-macroglobulin_TED"/>
</dbReference>
<dbReference type="GO" id="GO:0004866">
    <property type="term" value="F:endopeptidase inhibitor activity"/>
    <property type="evidence" value="ECO:0007669"/>
    <property type="project" value="InterPro"/>
</dbReference>
<organism evidence="6 7">
    <name type="scientific">Amblyomma americanum</name>
    <name type="common">Lone star tick</name>
    <dbReference type="NCBI Taxonomy" id="6943"/>
    <lineage>
        <taxon>Eukaryota</taxon>
        <taxon>Metazoa</taxon>
        <taxon>Ecdysozoa</taxon>
        <taxon>Arthropoda</taxon>
        <taxon>Chelicerata</taxon>
        <taxon>Arachnida</taxon>
        <taxon>Acari</taxon>
        <taxon>Parasitiformes</taxon>
        <taxon>Ixodida</taxon>
        <taxon>Ixodoidea</taxon>
        <taxon>Ixodidae</taxon>
        <taxon>Amblyomminae</taxon>
        <taxon>Amblyomma</taxon>
    </lineage>
</organism>
<keyword evidence="3" id="KW-1015">Disulfide bond</keyword>
<name>A0AAQ4D2T6_AMBAM</name>
<dbReference type="PROSITE" id="PS01178">
    <property type="entry name" value="ANAPHYLATOXIN_2"/>
    <property type="match status" value="1"/>
</dbReference>
<dbReference type="SMART" id="SM01360">
    <property type="entry name" value="A2M"/>
    <property type="match status" value="1"/>
</dbReference>
<dbReference type="GO" id="GO:0005615">
    <property type="term" value="C:extracellular space"/>
    <property type="evidence" value="ECO:0007669"/>
    <property type="project" value="InterPro"/>
</dbReference>
<dbReference type="InterPro" id="IPR047565">
    <property type="entry name" value="Alpha-macroglob_thiol-ester_cl"/>
</dbReference>
<evidence type="ECO:0000256" key="4">
    <source>
        <dbReference type="SAM" id="MobiDB-lite"/>
    </source>
</evidence>
<dbReference type="Gene3D" id="1.50.10.20">
    <property type="match status" value="1"/>
</dbReference>
<dbReference type="Gene3D" id="1.20.50.70">
    <property type="match status" value="1"/>
</dbReference>
<dbReference type="InterPro" id="IPR008930">
    <property type="entry name" value="Terpenoid_cyclase/PrenylTrfase"/>
</dbReference>
<accession>A0AAQ4D2T6</accession>
<dbReference type="Pfam" id="PF01759">
    <property type="entry name" value="NTR"/>
    <property type="match status" value="1"/>
</dbReference>
<comment type="subcellular location">
    <subcellularLocation>
        <location evidence="1">Secreted</location>
    </subcellularLocation>
</comment>
<dbReference type="InterPro" id="IPR001599">
    <property type="entry name" value="Macroglobln_a2"/>
</dbReference>
<dbReference type="InterPro" id="IPR000020">
    <property type="entry name" value="Anaphylatoxin/fibulin"/>
</dbReference>
<dbReference type="Pfam" id="PF07678">
    <property type="entry name" value="TED_complement"/>
    <property type="match status" value="1"/>
</dbReference>
<dbReference type="SMART" id="SM00643">
    <property type="entry name" value="C345C"/>
    <property type="match status" value="1"/>
</dbReference>
<dbReference type="InterPro" id="IPR009048">
    <property type="entry name" value="A-macroglobulin_rcpt-bd"/>
</dbReference>